<comment type="caution">
    <text evidence="1">The sequence shown here is derived from an EMBL/GenBank/DDBJ whole genome shotgun (WGS) entry which is preliminary data.</text>
</comment>
<name>A0ABQ5C5N4_9ASTR</name>
<evidence type="ECO:0000313" key="1">
    <source>
        <dbReference type="EMBL" id="GJT22420.1"/>
    </source>
</evidence>
<organism evidence="1 2">
    <name type="scientific">Tanacetum coccineum</name>
    <dbReference type="NCBI Taxonomy" id="301880"/>
    <lineage>
        <taxon>Eukaryota</taxon>
        <taxon>Viridiplantae</taxon>
        <taxon>Streptophyta</taxon>
        <taxon>Embryophyta</taxon>
        <taxon>Tracheophyta</taxon>
        <taxon>Spermatophyta</taxon>
        <taxon>Magnoliopsida</taxon>
        <taxon>eudicotyledons</taxon>
        <taxon>Gunneridae</taxon>
        <taxon>Pentapetalae</taxon>
        <taxon>asterids</taxon>
        <taxon>campanulids</taxon>
        <taxon>Asterales</taxon>
        <taxon>Asteraceae</taxon>
        <taxon>Asteroideae</taxon>
        <taxon>Anthemideae</taxon>
        <taxon>Anthemidinae</taxon>
        <taxon>Tanacetum</taxon>
    </lineage>
</organism>
<reference evidence="1" key="2">
    <citation type="submission" date="2022-01" db="EMBL/GenBank/DDBJ databases">
        <authorList>
            <person name="Yamashiro T."/>
            <person name="Shiraishi A."/>
            <person name="Satake H."/>
            <person name="Nakayama K."/>
        </authorList>
    </citation>
    <scope>NUCLEOTIDE SEQUENCE</scope>
</reference>
<dbReference type="Proteomes" id="UP001151760">
    <property type="component" value="Unassembled WGS sequence"/>
</dbReference>
<protein>
    <submittedName>
        <fullName evidence="1">Uncharacterized protein</fullName>
    </submittedName>
</protein>
<accession>A0ABQ5C5N4</accession>
<keyword evidence="2" id="KW-1185">Reference proteome</keyword>
<gene>
    <name evidence="1" type="ORF">Tco_0892357</name>
</gene>
<sequence length="269" mass="29957">MELVLEQPKIESTDVLAPTPLRSVPSVTVDPPITDATSIGSSEDADVAEVDFGLKRKRATVKIGACRATSDSSAPVTHAAQSPPQTGSQGLRCYAIDQTFIEEKMTEILLQKTTLGICPQAEAELEVLCNRTLPRKNGTSLSKGWMIFATKWRGCWRKQRRVTQAHYRDTTRSLYPSHVDQQILERRRSAVLWGMSVKGVPCVRVRQKRWRISWKEAADSACRTVNLRAEAECVTIKDSEHLGKSVEEAWGCGILNWQDSSKVVATKAY</sequence>
<proteinExistence type="predicted"/>
<evidence type="ECO:0000313" key="2">
    <source>
        <dbReference type="Proteomes" id="UP001151760"/>
    </source>
</evidence>
<dbReference type="EMBL" id="BQNB010013967">
    <property type="protein sequence ID" value="GJT22420.1"/>
    <property type="molecule type" value="Genomic_DNA"/>
</dbReference>
<reference evidence="1" key="1">
    <citation type="journal article" date="2022" name="Int. J. Mol. Sci.">
        <title>Draft Genome of Tanacetum Coccineum: Genomic Comparison of Closely Related Tanacetum-Family Plants.</title>
        <authorList>
            <person name="Yamashiro T."/>
            <person name="Shiraishi A."/>
            <person name="Nakayama K."/>
            <person name="Satake H."/>
        </authorList>
    </citation>
    <scope>NUCLEOTIDE SEQUENCE</scope>
</reference>